<comment type="caution">
    <text evidence="2">The sequence shown here is derived from an EMBL/GenBank/DDBJ whole genome shotgun (WGS) entry which is preliminary data.</text>
</comment>
<dbReference type="SMART" id="SM00530">
    <property type="entry name" value="HTH_XRE"/>
    <property type="match status" value="1"/>
</dbReference>
<dbReference type="SUPFAM" id="SSF47413">
    <property type="entry name" value="lambda repressor-like DNA-binding domains"/>
    <property type="match status" value="1"/>
</dbReference>
<dbReference type="Pfam" id="PF01381">
    <property type="entry name" value="HTH_3"/>
    <property type="match status" value="1"/>
</dbReference>
<dbReference type="Gene3D" id="1.10.260.40">
    <property type="entry name" value="lambda repressor-like DNA-binding domains"/>
    <property type="match status" value="1"/>
</dbReference>
<dbReference type="Pfam" id="PF19054">
    <property type="entry name" value="DUF5753"/>
    <property type="match status" value="1"/>
</dbReference>
<keyword evidence="3" id="KW-1185">Reference proteome</keyword>
<dbReference type="EMBL" id="BAABAS010000006">
    <property type="protein sequence ID" value="GAA4231274.1"/>
    <property type="molecule type" value="Genomic_DNA"/>
</dbReference>
<organism evidence="2 3">
    <name type="scientific">Actinomadura meridiana</name>
    <dbReference type="NCBI Taxonomy" id="559626"/>
    <lineage>
        <taxon>Bacteria</taxon>
        <taxon>Bacillati</taxon>
        <taxon>Actinomycetota</taxon>
        <taxon>Actinomycetes</taxon>
        <taxon>Streptosporangiales</taxon>
        <taxon>Thermomonosporaceae</taxon>
        <taxon>Actinomadura</taxon>
    </lineage>
</organism>
<evidence type="ECO:0000259" key="1">
    <source>
        <dbReference type="PROSITE" id="PS50943"/>
    </source>
</evidence>
<name>A0ABP8C077_9ACTN</name>
<proteinExistence type="predicted"/>
<dbReference type="InterPro" id="IPR043917">
    <property type="entry name" value="DUF5753"/>
</dbReference>
<accession>A0ABP8C077</accession>
<dbReference type="PROSITE" id="PS50943">
    <property type="entry name" value="HTH_CROC1"/>
    <property type="match status" value="1"/>
</dbReference>
<dbReference type="CDD" id="cd00093">
    <property type="entry name" value="HTH_XRE"/>
    <property type="match status" value="1"/>
</dbReference>
<dbReference type="InterPro" id="IPR001387">
    <property type="entry name" value="Cro/C1-type_HTH"/>
</dbReference>
<reference evidence="3" key="1">
    <citation type="journal article" date="2019" name="Int. J. Syst. Evol. Microbiol.">
        <title>The Global Catalogue of Microorganisms (GCM) 10K type strain sequencing project: providing services to taxonomists for standard genome sequencing and annotation.</title>
        <authorList>
            <consortium name="The Broad Institute Genomics Platform"/>
            <consortium name="The Broad Institute Genome Sequencing Center for Infectious Disease"/>
            <person name="Wu L."/>
            <person name="Ma J."/>
        </authorList>
    </citation>
    <scope>NUCLEOTIDE SEQUENCE [LARGE SCALE GENOMIC DNA]</scope>
    <source>
        <strain evidence="3">JCM 17440</strain>
    </source>
</reference>
<dbReference type="InterPro" id="IPR010982">
    <property type="entry name" value="Lambda_DNA-bd_dom_sf"/>
</dbReference>
<feature type="domain" description="HTH cro/C1-type" evidence="1">
    <location>
        <begin position="21"/>
        <end position="73"/>
    </location>
</feature>
<evidence type="ECO:0000313" key="2">
    <source>
        <dbReference type="EMBL" id="GAA4231274.1"/>
    </source>
</evidence>
<sequence length="270" mass="30077">MISLPTSLPSESARAFFAYHLKRYREGKGWSQPALGAKVNISGSLVSGIELCTRRPTFKVCQKLDEVFGLDQFFEALYPRVIEETGLPAGFPEFVDAEAAAGMMKKYENFAITGLFHTEDYARAILRVFQPPEKLEQLLAERMQRQEILYRENPPVIVALLDASALRRRFGGQEVMHVQLQHLLDLAALPHIHIHVVPEDAELFPEGSFTILCSPGAPDSAYAEMACGRGRLIDDDGYVADLGVLFELIRSKALNAEDSQAAIRKALEEL</sequence>
<evidence type="ECO:0000313" key="3">
    <source>
        <dbReference type="Proteomes" id="UP001501710"/>
    </source>
</evidence>
<dbReference type="RefSeq" id="WP_344895670.1">
    <property type="nucleotide sequence ID" value="NZ_BAABAS010000006.1"/>
</dbReference>
<gene>
    <name evidence="2" type="ORF">GCM10022254_28000</name>
</gene>
<protein>
    <recommendedName>
        <fullName evidence="1">HTH cro/C1-type domain-containing protein</fullName>
    </recommendedName>
</protein>
<dbReference type="Proteomes" id="UP001501710">
    <property type="component" value="Unassembled WGS sequence"/>
</dbReference>